<keyword evidence="3" id="KW-1185">Reference proteome</keyword>
<dbReference type="NCBIfam" id="TIGR01571">
    <property type="entry name" value="A_thal_Cys_rich"/>
    <property type="match status" value="1"/>
</dbReference>
<dbReference type="GeneTree" id="ENSGT00940000163701"/>
<evidence type="ECO:0000313" key="2">
    <source>
        <dbReference type="Ensembl" id="ENSSDUP00000027360.1"/>
    </source>
</evidence>
<sequence>MSKNMVVTQPRPYIMTTVSNQWTSGICDCFQDLPQCCSGFWCFPCLACATTAYFGECFCLPLMDMITLCPVVSMSMRVAMRYHYKIQGDMGSDCVYSYFFNVCSWCQMAREIKRRR</sequence>
<evidence type="ECO:0000313" key="3">
    <source>
        <dbReference type="Proteomes" id="UP000261420"/>
    </source>
</evidence>
<accession>A0A3B4VBP2</accession>
<reference evidence="2" key="2">
    <citation type="submission" date="2025-09" db="UniProtKB">
        <authorList>
            <consortium name="Ensembl"/>
        </authorList>
    </citation>
    <scope>IDENTIFICATION</scope>
</reference>
<dbReference type="Ensembl" id="ENSSDUT00000027844.1">
    <property type="protein sequence ID" value="ENSSDUP00000027360.1"/>
    <property type="gene ID" value="ENSSDUG00000019807.1"/>
</dbReference>
<proteinExistence type="inferred from homology"/>
<dbReference type="InterPro" id="IPR006461">
    <property type="entry name" value="PLAC_motif_containing"/>
</dbReference>
<reference evidence="2" key="1">
    <citation type="submission" date="2025-08" db="UniProtKB">
        <authorList>
            <consortium name="Ensembl"/>
        </authorList>
    </citation>
    <scope>IDENTIFICATION</scope>
</reference>
<dbReference type="Pfam" id="PF04749">
    <property type="entry name" value="PLAC8"/>
    <property type="match status" value="1"/>
</dbReference>
<dbReference type="OMA" id="YVTFCNI"/>
<evidence type="ECO:0008006" key="4">
    <source>
        <dbReference type="Google" id="ProtNLM"/>
    </source>
</evidence>
<protein>
    <recommendedName>
        <fullName evidence="4">Plac8 onzin related protein 6</fullName>
    </recommendedName>
</protein>
<organism evidence="2 3">
    <name type="scientific">Seriola dumerili</name>
    <name type="common">Greater amberjack</name>
    <name type="synonym">Caranx dumerili</name>
    <dbReference type="NCBI Taxonomy" id="41447"/>
    <lineage>
        <taxon>Eukaryota</taxon>
        <taxon>Metazoa</taxon>
        <taxon>Chordata</taxon>
        <taxon>Craniata</taxon>
        <taxon>Vertebrata</taxon>
        <taxon>Euteleostomi</taxon>
        <taxon>Actinopterygii</taxon>
        <taxon>Neopterygii</taxon>
        <taxon>Teleostei</taxon>
        <taxon>Neoteleostei</taxon>
        <taxon>Acanthomorphata</taxon>
        <taxon>Carangaria</taxon>
        <taxon>Carangiformes</taxon>
        <taxon>Carangidae</taxon>
        <taxon>Seriola</taxon>
    </lineage>
</organism>
<evidence type="ECO:0000256" key="1">
    <source>
        <dbReference type="ARBA" id="ARBA00009024"/>
    </source>
</evidence>
<comment type="similarity">
    <text evidence="1">Belongs to the cornifelin family.</text>
</comment>
<name>A0A3B4VBP2_SERDU</name>
<dbReference type="AlphaFoldDB" id="A0A3B4VBP2"/>
<dbReference type="Proteomes" id="UP000261420">
    <property type="component" value="Unplaced"/>
</dbReference>
<dbReference type="PANTHER" id="PTHR15907">
    <property type="entry name" value="DUF614 FAMILY PROTEIN-RELATED"/>
    <property type="match status" value="1"/>
</dbReference>